<dbReference type="RefSeq" id="WP_092072173.1">
    <property type="nucleotide sequence ID" value="NZ_FNHB01000004.1"/>
</dbReference>
<dbReference type="AlphaFoldDB" id="A0A1G9SR30"/>
<evidence type="ECO:0000313" key="1">
    <source>
        <dbReference type="EMBL" id="SDM37873.1"/>
    </source>
</evidence>
<organism evidence="1 2">
    <name type="scientific">Dendrosporobacter quercicolus</name>
    <dbReference type="NCBI Taxonomy" id="146817"/>
    <lineage>
        <taxon>Bacteria</taxon>
        <taxon>Bacillati</taxon>
        <taxon>Bacillota</taxon>
        <taxon>Negativicutes</taxon>
        <taxon>Selenomonadales</taxon>
        <taxon>Sporomusaceae</taxon>
        <taxon>Dendrosporobacter</taxon>
    </lineage>
</organism>
<dbReference type="OrthoDB" id="1633956at2"/>
<accession>A0A1G9SR30</accession>
<reference evidence="1 2" key="1">
    <citation type="submission" date="2016-10" db="EMBL/GenBank/DDBJ databases">
        <authorList>
            <person name="de Groot N.N."/>
        </authorList>
    </citation>
    <scope>NUCLEOTIDE SEQUENCE [LARGE SCALE GENOMIC DNA]</scope>
    <source>
        <strain evidence="1 2">DSM 1736</strain>
    </source>
</reference>
<name>A0A1G9SR30_9FIRM</name>
<dbReference type="Proteomes" id="UP000214880">
    <property type="component" value="Unassembled WGS sequence"/>
</dbReference>
<sequence>METTRYSVPFSPLQERIAREAPQLSAALNHLLQAMGASDFEKYINSLSALKKVDDHLLLITKKEMYRSVLTGRFLPVIKECFAVKFVRIVSQ</sequence>
<keyword evidence="2" id="KW-1185">Reference proteome</keyword>
<evidence type="ECO:0000313" key="2">
    <source>
        <dbReference type="Proteomes" id="UP000214880"/>
    </source>
</evidence>
<proteinExistence type="predicted"/>
<dbReference type="STRING" id="146817.SAMN04488502_10490"/>
<dbReference type="EMBL" id="FNHB01000004">
    <property type="protein sequence ID" value="SDM37873.1"/>
    <property type="molecule type" value="Genomic_DNA"/>
</dbReference>
<gene>
    <name evidence="1" type="ORF">SAMN04488502_10490</name>
</gene>
<protein>
    <submittedName>
        <fullName evidence="1">Uncharacterized protein</fullName>
    </submittedName>
</protein>